<reference evidence="1 2" key="1">
    <citation type="submission" date="2020-02" db="EMBL/GenBank/DDBJ databases">
        <title>Tigecycline-resistant Acinetobacter species from pigs and migratory birds.</title>
        <authorList>
            <person name="Chen C."/>
            <person name="Sun J."/>
            <person name="Liao X.-P."/>
            <person name="Liu Y.-H."/>
        </authorList>
    </citation>
    <scope>NUCLEOTIDE SEQUENCE [LARGE SCALE GENOMIC DNA]</scope>
    <source>
        <strain evidence="1 2">YH12207_T</strain>
    </source>
</reference>
<sequence>MSNLTEHKCAGKCPEFKGEQCRHCLIMANPPELESTESDFLVGDAVVLDITVLSATLKPFEGIYNVLEVYENTVCVLIELGTLTLNKKFVRQATVAELHANRRLTEAEHALAEVS</sequence>
<proteinExistence type="predicted"/>
<protein>
    <submittedName>
        <fullName evidence="1">Uncharacterized protein</fullName>
    </submittedName>
</protein>
<dbReference type="EMBL" id="CP048659">
    <property type="protein sequence ID" value="QOW45515.1"/>
    <property type="molecule type" value="Genomic_DNA"/>
</dbReference>
<gene>
    <name evidence="1" type="ORF">G0028_06150</name>
</gene>
<name>A0A7S7AGM5_9GAMM</name>
<keyword evidence="2" id="KW-1185">Reference proteome</keyword>
<dbReference type="Proteomes" id="UP000593966">
    <property type="component" value="Chromosome"/>
</dbReference>
<organism evidence="1 2">
    <name type="scientific">Acinetobacter piscicola</name>
    <dbReference type="NCBI Taxonomy" id="2006115"/>
    <lineage>
        <taxon>Bacteria</taxon>
        <taxon>Pseudomonadati</taxon>
        <taxon>Pseudomonadota</taxon>
        <taxon>Gammaproteobacteria</taxon>
        <taxon>Moraxellales</taxon>
        <taxon>Moraxellaceae</taxon>
        <taxon>Acinetobacter</taxon>
    </lineage>
</organism>
<evidence type="ECO:0000313" key="1">
    <source>
        <dbReference type="EMBL" id="QOW45515.1"/>
    </source>
</evidence>
<evidence type="ECO:0000313" key="2">
    <source>
        <dbReference type="Proteomes" id="UP000593966"/>
    </source>
</evidence>
<accession>A0A7S7AGM5</accession>
<dbReference type="AlphaFoldDB" id="A0A7S7AGM5"/>